<dbReference type="Proteomes" id="UP001169069">
    <property type="component" value="Unassembled WGS sequence"/>
</dbReference>
<proteinExistence type="predicted"/>
<name>A0ABT7QZ41_9BACT</name>
<dbReference type="Gene3D" id="3.40.30.10">
    <property type="entry name" value="Glutaredoxin"/>
    <property type="match status" value="1"/>
</dbReference>
<gene>
    <name evidence="1" type="ORF">PGH07_07995</name>
</gene>
<sequence length="156" mass="17763">MIKMIIITILLMFGVLFADEQKAHTHLSYDTSVTLLQDIQSDAIILGEGKKLVYVFVDPLCPHSRKFITMVSQSPEMLSKYRYCIFLYSIPRLKSTDVVSAVYMSPKPIDTLLQIMVEQKVSSTKGDEVTIAKVARIAKIANKMDVYKRPYLIIKK</sequence>
<evidence type="ECO:0008006" key="3">
    <source>
        <dbReference type="Google" id="ProtNLM"/>
    </source>
</evidence>
<dbReference type="SUPFAM" id="SSF52833">
    <property type="entry name" value="Thioredoxin-like"/>
    <property type="match status" value="1"/>
</dbReference>
<comment type="caution">
    <text evidence="1">The sequence shown here is derived from an EMBL/GenBank/DDBJ whole genome shotgun (WGS) entry which is preliminary data.</text>
</comment>
<dbReference type="EMBL" id="JAQIBD010000002">
    <property type="protein sequence ID" value="MDM5272118.1"/>
    <property type="molecule type" value="Genomic_DNA"/>
</dbReference>
<evidence type="ECO:0000313" key="1">
    <source>
        <dbReference type="EMBL" id="MDM5272118.1"/>
    </source>
</evidence>
<dbReference type="InterPro" id="IPR036249">
    <property type="entry name" value="Thioredoxin-like_sf"/>
</dbReference>
<keyword evidence="2" id="KW-1185">Reference proteome</keyword>
<organism evidence="1 2">
    <name type="scientific">Sulfurovum zhangzhouensis</name>
    <dbReference type="NCBI Taxonomy" id="3019067"/>
    <lineage>
        <taxon>Bacteria</taxon>
        <taxon>Pseudomonadati</taxon>
        <taxon>Campylobacterota</taxon>
        <taxon>Epsilonproteobacteria</taxon>
        <taxon>Campylobacterales</taxon>
        <taxon>Sulfurovaceae</taxon>
        <taxon>Sulfurovum</taxon>
    </lineage>
</organism>
<evidence type="ECO:0000313" key="2">
    <source>
        <dbReference type="Proteomes" id="UP001169069"/>
    </source>
</evidence>
<protein>
    <recommendedName>
        <fullName evidence="3">Thioredoxin-like fold domain-containing protein</fullName>
    </recommendedName>
</protein>
<accession>A0ABT7QZ41</accession>
<reference evidence="1" key="1">
    <citation type="submission" date="2023-01" db="EMBL/GenBank/DDBJ databases">
        <title>Sulfurovum sp. zt1-1 genome assembly.</title>
        <authorList>
            <person name="Wang J."/>
        </authorList>
    </citation>
    <scope>NUCLEOTIDE SEQUENCE</scope>
    <source>
        <strain evidence="1">Zt1-1</strain>
    </source>
</reference>